<evidence type="ECO:0000313" key="4">
    <source>
        <dbReference type="Proteomes" id="UP000823612"/>
    </source>
</evidence>
<evidence type="ECO:0000313" key="3">
    <source>
        <dbReference type="EMBL" id="MBO8432664.1"/>
    </source>
</evidence>
<reference evidence="3" key="1">
    <citation type="submission" date="2020-10" db="EMBL/GenBank/DDBJ databases">
        <authorList>
            <person name="Gilroy R."/>
        </authorList>
    </citation>
    <scope>NUCLEOTIDE SEQUENCE</scope>
    <source>
        <strain evidence="3">2889</strain>
    </source>
</reference>
<evidence type="ECO:0000259" key="1">
    <source>
        <dbReference type="Pfam" id="PF01637"/>
    </source>
</evidence>
<dbReference type="EMBL" id="JADIMZ010000080">
    <property type="protein sequence ID" value="MBO8432664.1"/>
    <property type="molecule type" value="Genomic_DNA"/>
</dbReference>
<accession>A0A9D9H1I5</accession>
<dbReference type="InterPro" id="IPR004256">
    <property type="entry name" value="DUF234"/>
</dbReference>
<gene>
    <name evidence="3" type="ORF">IAB08_05170</name>
</gene>
<reference evidence="3" key="2">
    <citation type="journal article" date="2021" name="PeerJ">
        <title>Extensive microbial diversity within the chicken gut microbiome revealed by metagenomics and culture.</title>
        <authorList>
            <person name="Gilroy R."/>
            <person name="Ravi A."/>
            <person name="Getino M."/>
            <person name="Pursley I."/>
            <person name="Horton D.L."/>
            <person name="Alikhan N.F."/>
            <person name="Baker D."/>
            <person name="Gharbi K."/>
            <person name="Hall N."/>
            <person name="Watson M."/>
            <person name="Adriaenssens E.M."/>
            <person name="Foster-Nyarko E."/>
            <person name="Jarju S."/>
            <person name="Secka A."/>
            <person name="Antonio M."/>
            <person name="Oren A."/>
            <person name="Chaudhuri R.R."/>
            <person name="La Ragione R."/>
            <person name="Hildebrand F."/>
            <person name="Pallen M.J."/>
        </authorList>
    </citation>
    <scope>NUCLEOTIDE SEQUENCE</scope>
    <source>
        <strain evidence="3">2889</strain>
    </source>
</reference>
<feature type="domain" description="DUF234" evidence="2">
    <location>
        <begin position="317"/>
        <end position="402"/>
    </location>
</feature>
<keyword evidence="3" id="KW-0067">ATP-binding</keyword>
<feature type="domain" description="ATPase" evidence="1">
    <location>
        <begin position="3"/>
        <end position="209"/>
    </location>
</feature>
<dbReference type="InterPro" id="IPR011579">
    <property type="entry name" value="ATPase_dom"/>
</dbReference>
<protein>
    <submittedName>
        <fullName evidence="3">ATP-binding protein</fullName>
    </submittedName>
</protein>
<organism evidence="3 4">
    <name type="scientific">Candidatus Pullibacteroides excrementavium</name>
    <dbReference type="NCBI Taxonomy" id="2840905"/>
    <lineage>
        <taxon>Bacteria</taxon>
        <taxon>Pseudomonadati</taxon>
        <taxon>Bacteroidota</taxon>
        <taxon>Bacteroidia</taxon>
        <taxon>Bacteroidales</taxon>
        <taxon>Candidatus Pullibacteroides</taxon>
    </lineage>
</organism>
<dbReference type="Proteomes" id="UP000823612">
    <property type="component" value="Unassembled WGS sequence"/>
</dbReference>
<dbReference type="PANTHER" id="PTHR34704">
    <property type="entry name" value="ATPASE"/>
    <property type="match status" value="1"/>
</dbReference>
<dbReference type="Gene3D" id="3.40.50.300">
    <property type="entry name" value="P-loop containing nucleotide triphosphate hydrolases"/>
    <property type="match status" value="1"/>
</dbReference>
<dbReference type="Pfam" id="PF03008">
    <property type="entry name" value="DUF234"/>
    <property type="match status" value="1"/>
</dbReference>
<comment type="caution">
    <text evidence="3">The sequence shown here is derived from an EMBL/GenBank/DDBJ whole genome shotgun (WGS) entry which is preliminary data.</text>
</comment>
<dbReference type="AlphaFoldDB" id="A0A9D9H1I5"/>
<evidence type="ECO:0000259" key="2">
    <source>
        <dbReference type="Pfam" id="PF03008"/>
    </source>
</evidence>
<dbReference type="SUPFAM" id="SSF52540">
    <property type="entry name" value="P-loop containing nucleoside triphosphate hydrolases"/>
    <property type="match status" value="1"/>
</dbReference>
<dbReference type="PANTHER" id="PTHR34704:SF1">
    <property type="entry name" value="ATPASE"/>
    <property type="match status" value="1"/>
</dbReference>
<proteinExistence type="predicted"/>
<dbReference type="InterPro" id="IPR027417">
    <property type="entry name" value="P-loop_NTPase"/>
</dbReference>
<keyword evidence="3" id="KW-0547">Nucleotide-binding</keyword>
<dbReference type="GO" id="GO:0005524">
    <property type="term" value="F:ATP binding"/>
    <property type="evidence" value="ECO:0007669"/>
    <property type="project" value="UniProtKB-KW"/>
</dbReference>
<sequence length="439" mass="51340">MHFFDRKNELDSLQDIHRQSLSNAQFTVVTGRRRVGKTSLILKACENQPTLYFFVARKVEKELCESYQKEIATKLGIPTLGQTEHFAEIFEYLMKLSAKMPFTLFIDEFQDFLRVNKSVYSDMQRIWDLYHQDSRINLIVCGSIYSMMSKIFKDKKEPLYKRQTRFMAVKPFAPSVLKEILAEYNPTYTHEDLLALYSFTGGVAKYIQLLVDTGGTTKERMLNRIVSPDSVFIGEGKSILIEEFGKDYGGYFSILSAIARGKNSRSEIENAVGKEIGGYLSKLENDYGVISKNQPLFEKTQSKNVHYLIDDNFLNFWFRFIYKYNYMVEIGAFDNLKKIITRDYETFSGIMLERYFRHCLIESQAYTRIGNWRNRKGENEIDIVAENEIENKAVFFEVKRKPENIDMERLRWKAETFLRATGKFAGYSIEYKGLSMENM</sequence>
<name>A0A9D9H1I5_9BACT</name>
<dbReference type="Pfam" id="PF01637">
    <property type="entry name" value="ATPase_2"/>
    <property type="match status" value="1"/>
</dbReference>